<name>A0A1B1SB41_9BACT</name>
<dbReference type="AlphaFoldDB" id="A0A1B1SB41"/>
<reference evidence="2" key="1">
    <citation type="submission" date="2016-04" db="EMBL/GenBank/DDBJ databases">
        <title>Complete Genome Sequences of Twelve Strains of a Stable Defined Moderately Diverse Mouse Microbiota 2 (sDMDMm2).</title>
        <authorList>
            <person name="Uchimura Y."/>
            <person name="Wyss M."/>
            <person name="Brugiroux S."/>
            <person name="Limenitakis J.P."/>
            <person name="Stecher B."/>
            <person name="McCoy K.D."/>
            <person name="Macpherson A.J."/>
        </authorList>
    </citation>
    <scope>NUCLEOTIDE SEQUENCE [LARGE SCALE GENOMIC DNA]</scope>
    <source>
        <strain evidence="2">YL27</strain>
    </source>
</reference>
<sequence>MAIAFNLNHIKSLAMKKVIFILMFFGILFAMCACQDSHEPFAMDANVTCVDNESVAIDNLINSLDSLNSHYQMYACTISRSGDNLQQQEQPPLDSLHLIPSWVDEAGTCWASLGGGITGEILGTVVGGPATGTLLSWLLGTAYGCVFGTVTSSIAQYLYDCSGLAMVTNPGYIYFPKLNLPVLGSDCCGDRFKEYYNAVQFDHNKVLNEIRSEIEVKEDPTVDDLIIILQMCVDKYNTSAPDSLKISISSELQNTGISYATKLAHMSMTALSGEMSYTQFVDSTCSMLQKECNVSSERIKIIKDFNSQVHAQYGMLPEAMKSSYATDIVELVQNSTLPVELKDDVLFDVMFGMNSADYWIEVIE</sequence>
<accession>A0A1B1SB41</accession>
<evidence type="ECO:0008006" key="3">
    <source>
        <dbReference type="Google" id="ProtNLM"/>
    </source>
</evidence>
<dbReference type="EMBL" id="CP015402">
    <property type="protein sequence ID" value="ANU64016.1"/>
    <property type="molecule type" value="Genomic_DNA"/>
</dbReference>
<dbReference type="KEGG" id="pary:A4V02_10020"/>
<dbReference type="STRING" id="1796646.A4V02_10020"/>
<organism evidence="1 2">
    <name type="scientific">Muribaculum intestinale</name>
    <dbReference type="NCBI Taxonomy" id="1796646"/>
    <lineage>
        <taxon>Bacteria</taxon>
        <taxon>Pseudomonadati</taxon>
        <taxon>Bacteroidota</taxon>
        <taxon>Bacteroidia</taxon>
        <taxon>Bacteroidales</taxon>
        <taxon>Muribaculaceae</taxon>
        <taxon>Muribaculum</taxon>
    </lineage>
</organism>
<proteinExistence type="predicted"/>
<evidence type="ECO:0000313" key="1">
    <source>
        <dbReference type="EMBL" id="ANU64016.1"/>
    </source>
</evidence>
<gene>
    <name evidence="1" type="ORF">A4V02_10020</name>
</gene>
<accession>A0A1Z2XHH5</accession>
<evidence type="ECO:0000313" key="2">
    <source>
        <dbReference type="Proteomes" id="UP000186351"/>
    </source>
</evidence>
<dbReference type="RefSeq" id="WP_068961308.1">
    <property type="nucleotide sequence ID" value="NZ_CAORBR010000014.1"/>
</dbReference>
<dbReference type="Proteomes" id="UP000186351">
    <property type="component" value="Chromosome"/>
</dbReference>
<protein>
    <recommendedName>
        <fullName evidence="3">Glycine zipper family protein</fullName>
    </recommendedName>
</protein>
<keyword evidence="2" id="KW-1185">Reference proteome</keyword>